<accession>A0ACB7SIR5</accession>
<evidence type="ECO:0000313" key="2">
    <source>
        <dbReference type="Proteomes" id="UP000821845"/>
    </source>
</evidence>
<evidence type="ECO:0000313" key="1">
    <source>
        <dbReference type="EMBL" id="KAH6933037.1"/>
    </source>
</evidence>
<protein>
    <submittedName>
        <fullName evidence="1">Uncharacterized protein</fullName>
    </submittedName>
</protein>
<organism evidence="1 2">
    <name type="scientific">Hyalomma asiaticum</name>
    <name type="common">Tick</name>
    <dbReference type="NCBI Taxonomy" id="266040"/>
    <lineage>
        <taxon>Eukaryota</taxon>
        <taxon>Metazoa</taxon>
        <taxon>Ecdysozoa</taxon>
        <taxon>Arthropoda</taxon>
        <taxon>Chelicerata</taxon>
        <taxon>Arachnida</taxon>
        <taxon>Acari</taxon>
        <taxon>Parasitiformes</taxon>
        <taxon>Ixodida</taxon>
        <taxon>Ixodoidea</taxon>
        <taxon>Ixodidae</taxon>
        <taxon>Hyalomminae</taxon>
        <taxon>Hyalomma</taxon>
    </lineage>
</organism>
<gene>
    <name evidence="1" type="ORF">HPB50_011580</name>
</gene>
<dbReference type="EMBL" id="CM023484">
    <property type="protein sequence ID" value="KAH6933037.1"/>
    <property type="molecule type" value="Genomic_DNA"/>
</dbReference>
<dbReference type="Proteomes" id="UP000821845">
    <property type="component" value="Chromosome 4"/>
</dbReference>
<comment type="caution">
    <text evidence="1">The sequence shown here is derived from an EMBL/GenBank/DDBJ whole genome shotgun (WGS) entry which is preliminary data.</text>
</comment>
<proteinExistence type="predicted"/>
<name>A0ACB7SIR5_HYAAI</name>
<keyword evidence="2" id="KW-1185">Reference proteome</keyword>
<sequence length="269" mass="29111">MDGTTAVIIINIKKKKGDFGENTSAFGIFDGDSSIISLGLDDTDQNLVSESVPMTTLDVTSSSEEMSRVDRRHAPAFSWPCTSNQVLVALAAVFQGLLIVVTLTAINKYGIFTDIEPVKYYEKSDILQPDRNGADDYGGVPSIGEQDRRSPKPSTTFDDMAALAKVPSGLRRSADTDRKGDKGSSTWPSSLADGGNGSRALMCLFADTFEGDFPTHLCTHLVFMNAVMDLQAQIIRPNSAEQGRAGMGVPATLTVRFDEDDKRDYTSSF</sequence>
<reference evidence="1" key="1">
    <citation type="submission" date="2020-05" db="EMBL/GenBank/DDBJ databases">
        <title>Large-scale comparative analyses of tick genomes elucidate their genetic diversity and vector capacities.</title>
        <authorList>
            <person name="Jia N."/>
            <person name="Wang J."/>
            <person name="Shi W."/>
            <person name="Du L."/>
            <person name="Sun Y."/>
            <person name="Zhan W."/>
            <person name="Jiang J."/>
            <person name="Wang Q."/>
            <person name="Zhang B."/>
            <person name="Ji P."/>
            <person name="Sakyi L.B."/>
            <person name="Cui X."/>
            <person name="Yuan T."/>
            <person name="Jiang B."/>
            <person name="Yang W."/>
            <person name="Lam T.T.-Y."/>
            <person name="Chang Q."/>
            <person name="Ding S."/>
            <person name="Wang X."/>
            <person name="Zhu J."/>
            <person name="Ruan X."/>
            <person name="Zhao L."/>
            <person name="Wei J."/>
            <person name="Que T."/>
            <person name="Du C."/>
            <person name="Cheng J."/>
            <person name="Dai P."/>
            <person name="Han X."/>
            <person name="Huang E."/>
            <person name="Gao Y."/>
            <person name="Liu J."/>
            <person name="Shao H."/>
            <person name="Ye R."/>
            <person name="Li L."/>
            <person name="Wei W."/>
            <person name="Wang X."/>
            <person name="Wang C."/>
            <person name="Yang T."/>
            <person name="Huo Q."/>
            <person name="Li W."/>
            <person name="Guo W."/>
            <person name="Chen H."/>
            <person name="Zhou L."/>
            <person name="Ni X."/>
            <person name="Tian J."/>
            <person name="Zhou Y."/>
            <person name="Sheng Y."/>
            <person name="Liu T."/>
            <person name="Pan Y."/>
            <person name="Xia L."/>
            <person name="Li J."/>
            <person name="Zhao F."/>
            <person name="Cao W."/>
        </authorList>
    </citation>
    <scope>NUCLEOTIDE SEQUENCE</scope>
    <source>
        <strain evidence="1">Hyas-2018</strain>
    </source>
</reference>